<evidence type="ECO:0000313" key="1">
    <source>
        <dbReference type="EMBL" id="MBB6215453.1"/>
    </source>
</evidence>
<sequence>MDKTKLNDYSKRIWQESVNVFTDLEHLRLAILNIKISVAKIDSGEHRALATVADYLSDSIDSIEAKTGRIRDLSKHIGREINQSE</sequence>
<proteinExistence type="predicted"/>
<accession>A0A841KPU8</accession>
<dbReference type="Proteomes" id="UP000579281">
    <property type="component" value="Unassembled WGS sequence"/>
</dbReference>
<gene>
    <name evidence="1" type="ORF">HNQ80_001542</name>
</gene>
<dbReference type="AlphaFoldDB" id="A0A841KPU8"/>
<dbReference type="RefSeq" id="WP_184309750.1">
    <property type="nucleotide sequence ID" value="NZ_JACHEN010000007.1"/>
</dbReference>
<dbReference type="EMBL" id="JACHEN010000007">
    <property type="protein sequence ID" value="MBB6215453.1"/>
    <property type="molecule type" value="Genomic_DNA"/>
</dbReference>
<keyword evidence="2" id="KW-1185">Reference proteome</keyword>
<evidence type="ECO:0000313" key="2">
    <source>
        <dbReference type="Proteomes" id="UP000579281"/>
    </source>
</evidence>
<name>A0A841KPU8_9FIRM</name>
<protein>
    <submittedName>
        <fullName evidence="1">Uncharacterized protein</fullName>
    </submittedName>
</protein>
<reference evidence="1 2" key="1">
    <citation type="submission" date="2020-08" db="EMBL/GenBank/DDBJ databases">
        <title>Genomic Encyclopedia of Type Strains, Phase IV (KMG-IV): sequencing the most valuable type-strain genomes for metagenomic binning, comparative biology and taxonomic classification.</title>
        <authorList>
            <person name="Goeker M."/>
        </authorList>
    </citation>
    <scope>NUCLEOTIDE SEQUENCE [LARGE SCALE GENOMIC DNA]</scope>
    <source>
        <strain evidence="1 2">DSM 103526</strain>
    </source>
</reference>
<organism evidence="1 2">
    <name type="scientific">Anaerosolibacter carboniphilus</name>
    <dbReference type="NCBI Taxonomy" id="1417629"/>
    <lineage>
        <taxon>Bacteria</taxon>
        <taxon>Bacillati</taxon>
        <taxon>Bacillota</taxon>
        <taxon>Clostridia</taxon>
        <taxon>Peptostreptococcales</taxon>
        <taxon>Thermotaleaceae</taxon>
        <taxon>Anaerosolibacter</taxon>
    </lineage>
</organism>
<comment type="caution">
    <text evidence="1">The sequence shown here is derived from an EMBL/GenBank/DDBJ whole genome shotgun (WGS) entry which is preliminary data.</text>
</comment>